<dbReference type="EMBL" id="JAGKQM010000003">
    <property type="protein sequence ID" value="KAH0933590.1"/>
    <property type="molecule type" value="Genomic_DNA"/>
</dbReference>
<dbReference type="Gene3D" id="3.10.310.10">
    <property type="entry name" value="Diaminopimelate Epimerase, Chain A, domain 1"/>
    <property type="match status" value="3"/>
</dbReference>
<dbReference type="PANTHER" id="PTHR13774:SF33">
    <property type="entry name" value="BNAC08G10830D PROTEIN"/>
    <property type="match status" value="1"/>
</dbReference>
<name>A0ABQ8DW77_BRANA</name>
<proteinExistence type="predicted"/>
<feature type="region of interest" description="Disordered" evidence="1">
    <location>
        <begin position="161"/>
        <end position="185"/>
    </location>
</feature>
<dbReference type="Proteomes" id="UP000824890">
    <property type="component" value="Unassembled WGS sequence"/>
</dbReference>
<reference evidence="2 3" key="1">
    <citation type="submission" date="2021-05" db="EMBL/GenBank/DDBJ databases">
        <title>Genome Assembly of Synthetic Allotetraploid Brassica napus Reveals Homoeologous Exchanges between Subgenomes.</title>
        <authorList>
            <person name="Davis J.T."/>
        </authorList>
    </citation>
    <scope>NUCLEOTIDE SEQUENCE [LARGE SCALE GENOMIC DNA]</scope>
    <source>
        <strain evidence="3">cv. Da-Ae</strain>
        <tissue evidence="2">Seedling</tissue>
    </source>
</reference>
<sequence length="715" mass="78686">MIIRLALAKMVASKMFDLRDSSETSDDLAIPDMMFAQGEEPLGVRVLTYQSSRGINFILNALHENEMLRKKTVQDTNIRIKIACLALQSSHAEAIKDIDEFFRFPWRRMAFDMLMSSIKERDEIALSQKSIAVKGFVLAIQLVVVESVPSLTEVIVEHCSSSESDSDNDADECRQKLGKKHTVSPGHARLVDSKSERQISKERRRGMAINMIMKKPVNYFVVDAFTDSAFKGNPAVVCFLDRENKRDDSWLQSLAAEFNLPMTCFLTPVTGSNPLDPPRFILRWFTRLVEMDICAHATLASAHILFSNGLVGSSDTVEFATQSGILIAKKVPEEGSFLVELSLPEILTCEYNSNDVSIFSKALSGATIVDIKGTTTDSTVSKALNGVAKAASTDKVIVVLPSWESVKKLQPIRDDILKCPGKMLVVTAAAPPGSNYDFITRVFGPKIGVDESPVCGSAHCALAHYWSLKMKKCDFVAYAASPRSGTLKIHYNKEKQRVLLTGKAVTVMKGSVLTVEFSTNSGILTAKRVDDCEAKGSFLIEVNFPVITTCEYSSNDFSMFSKALDGATIVDVRGTTKDKLVFQPLKGATKSTSTDQIMVVLSSWESVAELQPRTDEIMKCPGKVMIVTAAAPEGSTYDFCSRLFAPKLGLNEDSACGSAHCSLAHYWSLKMNKCDFIAYTASRRSGELKVHYDKEKQRVLLTGKAVTVMNGYVLV</sequence>
<keyword evidence="3" id="KW-1185">Reference proteome</keyword>
<protein>
    <submittedName>
        <fullName evidence="2">Uncharacterized protein</fullName>
    </submittedName>
</protein>
<dbReference type="SUPFAM" id="SSF54506">
    <property type="entry name" value="Diaminopimelate epimerase-like"/>
    <property type="match status" value="2"/>
</dbReference>
<dbReference type="Pfam" id="PF02567">
    <property type="entry name" value="PhzC-PhzF"/>
    <property type="match status" value="2"/>
</dbReference>
<organism evidence="2 3">
    <name type="scientific">Brassica napus</name>
    <name type="common">Rape</name>
    <dbReference type="NCBI Taxonomy" id="3708"/>
    <lineage>
        <taxon>Eukaryota</taxon>
        <taxon>Viridiplantae</taxon>
        <taxon>Streptophyta</taxon>
        <taxon>Embryophyta</taxon>
        <taxon>Tracheophyta</taxon>
        <taxon>Spermatophyta</taxon>
        <taxon>Magnoliopsida</taxon>
        <taxon>eudicotyledons</taxon>
        <taxon>Gunneridae</taxon>
        <taxon>Pentapetalae</taxon>
        <taxon>rosids</taxon>
        <taxon>malvids</taxon>
        <taxon>Brassicales</taxon>
        <taxon>Brassicaceae</taxon>
        <taxon>Brassiceae</taxon>
        <taxon>Brassica</taxon>
    </lineage>
</organism>
<dbReference type="NCBIfam" id="TIGR00654">
    <property type="entry name" value="PhzF_family"/>
    <property type="match status" value="1"/>
</dbReference>
<comment type="caution">
    <text evidence="2">The sequence shown here is derived from an EMBL/GenBank/DDBJ whole genome shotgun (WGS) entry which is preliminary data.</text>
</comment>
<gene>
    <name evidence="2" type="ORF">HID58_010707</name>
</gene>
<accession>A0ABQ8DW77</accession>
<evidence type="ECO:0000313" key="2">
    <source>
        <dbReference type="EMBL" id="KAH0933590.1"/>
    </source>
</evidence>
<dbReference type="InterPro" id="IPR003719">
    <property type="entry name" value="Phenazine_PhzF-like"/>
</dbReference>
<evidence type="ECO:0000256" key="1">
    <source>
        <dbReference type="SAM" id="MobiDB-lite"/>
    </source>
</evidence>
<dbReference type="PANTHER" id="PTHR13774">
    <property type="entry name" value="PHENAZINE BIOSYNTHESIS PROTEIN"/>
    <property type="match status" value="1"/>
</dbReference>
<evidence type="ECO:0000313" key="3">
    <source>
        <dbReference type="Proteomes" id="UP000824890"/>
    </source>
</evidence>